<gene>
    <name evidence="2" type="ORF">SKAU_G00016210</name>
</gene>
<accession>A0A9Q1GC06</accession>
<sequence length="151" mass="16783">MKKTDCLAERRRKSVSGVSVDPTEAGVAGLGVGTTEPFLVRRLSSRSVQLPPLAFRQAQQAYYDLTPPRPTSLPLWVTPLIAITTADTCSMVKFKFVGVKERCNETRRAIPRAARAFRKTDGSERTNEQVKSERWCDRSAPGEPADLTVFQ</sequence>
<reference evidence="2" key="1">
    <citation type="journal article" date="2023" name="Science">
        <title>Genome structures resolve the early diversification of teleost fishes.</title>
        <authorList>
            <person name="Parey E."/>
            <person name="Louis A."/>
            <person name="Montfort J."/>
            <person name="Bouchez O."/>
            <person name="Roques C."/>
            <person name="Iampietro C."/>
            <person name="Lluch J."/>
            <person name="Castinel A."/>
            <person name="Donnadieu C."/>
            <person name="Desvignes T."/>
            <person name="Floi Bucao C."/>
            <person name="Jouanno E."/>
            <person name="Wen M."/>
            <person name="Mejri S."/>
            <person name="Dirks R."/>
            <person name="Jansen H."/>
            <person name="Henkel C."/>
            <person name="Chen W.J."/>
            <person name="Zahm M."/>
            <person name="Cabau C."/>
            <person name="Klopp C."/>
            <person name="Thompson A.W."/>
            <person name="Robinson-Rechavi M."/>
            <person name="Braasch I."/>
            <person name="Lecointre G."/>
            <person name="Bobe J."/>
            <person name="Postlethwait J.H."/>
            <person name="Berthelot C."/>
            <person name="Roest Crollius H."/>
            <person name="Guiguen Y."/>
        </authorList>
    </citation>
    <scope>NUCLEOTIDE SEQUENCE</scope>
    <source>
        <strain evidence="2">WJC10195</strain>
    </source>
</reference>
<evidence type="ECO:0000256" key="1">
    <source>
        <dbReference type="SAM" id="MobiDB-lite"/>
    </source>
</evidence>
<organism evidence="2 3">
    <name type="scientific">Synaphobranchus kaupii</name>
    <name type="common">Kaup's arrowtooth eel</name>
    <dbReference type="NCBI Taxonomy" id="118154"/>
    <lineage>
        <taxon>Eukaryota</taxon>
        <taxon>Metazoa</taxon>
        <taxon>Chordata</taxon>
        <taxon>Craniata</taxon>
        <taxon>Vertebrata</taxon>
        <taxon>Euteleostomi</taxon>
        <taxon>Actinopterygii</taxon>
        <taxon>Neopterygii</taxon>
        <taxon>Teleostei</taxon>
        <taxon>Anguilliformes</taxon>
        <taxon>Synaphobranchidae</taxon>
        <taxon>Synaphobranchus</taxon>
    </lineage>
</organism>
<protein>
    <submittedName>
        <fullName evidence="2">Uncharacterized protein</fullName>
    </submittedName>
</protein>
<dbReference type="EMBL" id="JAINUF010000001">
    <property type="protein sequence ID" value="KAJ8380843.1"/>
    <property type="molecule type" value="Genomic_DNA"/>
</dbReference>
<dbReference type="AlphaFoldDB" id="A0A9Q1GC06"/>
<feature type="region of interest" description="Disordered" evidence="1">
    <location>
        <begin position="118"/>
        <end position="151"/>
    </location>
</feature>
<dbReference type="OrthoDB" id="8933878at2759"/>
<feature type="compositionally biased region" description="Basic and acidic residues" evidence="1">
    <location>
        <begin position="118"/>
        <end position="137"/>
    </location>
</feature>
<proteinExistence type="predicted"/>
<comment type="caution">
    <text evidence="2">The sequence shown here is derived from an EMBL/GenBank/DDBJ whole genome shotgun (WGS) entry which is preliminary data.</text>
</comment>
<evidence type="ECO:0000313" key="3">
    <source>
        <dbReference type="Proteomes" id="UP001152622"/>
    </source>
</evidence>
<evidence type="ECO:0000313" key="2">
    <source>
        <dbReference type="EMBL" id="KAJ8380843.1"/>
    </source>
</evidence>
<keyword evidence="3" id="KW-1185">Reference proteome</keyword>
<name>A0A9Q1GC06_SYNKA</name>
<dbReference type="Proteomes" id="UP001152622">
    <property type="component" value="Chromosome 1"/>
</dbReference>